<comment type="cofactor">
    <cofactor evidence="1 12">
        <name>heme</name>
        <dbReference type="ChEBI" id="CHEBI:30413"/>
    </cofactor>
</comment>
<evidence type="ECO:0000313" key="15">
    <source>
        <dbReference type="Proteomes" id="UP000515211"/>
    </source>
</evidence>
<dbReference type="AlphaFoldDB" id="A0A6P4DJU6"/>
<dbReference type="PRINTS" id="PR00463">
    <property type="entry name" value="EP450I"/>
</dbReference>
<sequence length="528" mass="59551">MAATSASMVFYIFSWLSLVVLTSLLKYLINKTRTNPRIQTPPSPPSLPIIGHLHLIGSSVIPKSFQALAKLYGPLIQLRLGASTFILVSNAQVAKQVLKTNEINFINRPHIGSTSEYNLYEGCDFVFAPYGPYWRFMKKLCMNELLSSSQLGRFMHVREQEIKKLLKSLMVCSSEGRECDLGFELTTLTNNILCRTAMSTTCVDKDKNSNDDAAEIHGLVKEFLELGAKFSIGDVLGPLGKLDLFGYGKRLLKTLTRFDQIVERIMEEHEKKSDNEGETWDMMDVLLQVYRDPNAQVRLTRNHIKAFFRDIFLAGTDSSSVSVQWTMAEILNHPTVLKRLRAEIDAVVGSTRLVNESDFPNLPYLQAVVKEAMRLHPTAPLSLREAAEDFSINGYNVKSQTRTIINIYAIMRDPEAWPNPEDFIPERFLDDTTNDGVYGDHYNLKERFIKMSVNDFRYIPFGFGKRGCPGASLALTVINLTVAALIQCFDWRIKGGDRVNMEEGSSFSMGLAQPLVCYPVTCFNPFSL</sequence>
<dbReference type="PRINTS" id="PR00385">
    <property type="entry name" value="P450"/>
</dbReference>
<dbReference type="GO" id="GO:0020037">
    <property type="term" value="F:heme binding"/>
    <property type="evidence" value="ECO:0007669"/>
    <property type="project" value="InterPro"/>
</dbReference>
<evidence type="ECO:0000256" key="12">
    <source>
        <dbReference type="PIRSR" id="PIRSR602401-1"/>
    </source>
</evidence>
<keyword evidence="11 14" id="KW-0472">Membrane</keyword>
<evidence type="ECO:0000313" key="16">
    <source>
        <dbReference type="RefSeq" id="XP_015969467.1"/>
    </source>
</evidence>
<keyword evidence="9 12" id="KW-0408">Iron</keyword>
<evidence type="ECO:0000256" key="14">
    <source>
        <dbReference type="SAM" id="Phobius"/>
    </source>
</evidence>
<dbReference type="RefSeq" id="XP_015969467.1">
    <property type="nucleotide sequence ID" value="XM_016113981.3"/>
</dbReference>
<evidence type="ECO:0000256" key="7">
    <source>
        <dbReference type="ARBA" id="ARBA00022989"/>
    </source>
</evidence>
<evidence type="ECO:0000256" key="1">
    <source>
        <dbReference type="ARBA" id="ARBA00001971"/>
    </source>
</evidence>
<keyword evidence="8 13" id="KW-0560">Oxidoreductase</keyword>
<dbReference type="GO" id="GO:0016020">
    <property type="term" value="C:membrane"/>
    <property type="evidence" value="ECO:0007669"/>
    <property type="project" value="UniProtKB-SubCell"/>
</dbReference>
<evidence type="ECO:0000256" key="3">
    <source>
        <dbReference type="ARBA" id="ARBA00010617"/>
    </source>
</evidence>
<feature type="binding site" description="axial binding residue" evidence="12">
    <location>
        <position position="468"/>
    </location>
    <ligand>
        <name>heme</name>
        <dbReference type="ChEBI" id="CHEBI:30413"/>
    </ligand>
    <ligandPart>
        <name>Fe</name>
        <dbReference type="ChEBI" id="CHEBI:18248"/>
    </ligandPart>
</feature>
<evidence type="ECO:0000256" key="6">
    <source>
        <dbReference type="ARBA" id="ARBA00022723"/>
    </source>
</evidence>
<evidence type="ECO:0000256" key="4">
    <source>
        <dbReference type="ARBA" id="ARBA00022617"/>
    </source>
</evidence>
<keyword evidence="7 14" id="KW-1133">Transmembrane helix</keyword>
<dbReference type="OrthoDB" id="1103324at2759"/>
<gene>
    <name evidence="16" type="primary">LOC107492914</name>
</gene>
<evidence type="ECO:0000256" key="8">
    <source>
        <dbReference type="ARBA" id="ARBA00023002"/>
    </source>
</evidence>
<reference evidence="15" key="1">
    <citation type="journal article" date="2016" name="Nat. Genet.">
        <title>The genome sequences of Arachis duranensis and Arachis ipaensis, the diploid ancestors of cultivated peanut.</title>
        <authorList>
            <person name="Bertioli D.J."/>
            <person name="Cannon S.B."/>
            <person name="Froenicke L."/>
            <person name="Huang G."/>
            <person name="Farmer A.D."/>
            <person name="Cannon E.K."/>
            <person name="Liu X."/>
            <person name="Gao D."/>
            <person name="Clevenger J."/>
            <person name="Dash S."/>
            <person name="Ren L."/>
            <person name="Moretzsohn M.C."/>
            <person name="Shirasawa K."/>
            <person name="Huang W."/>
            <person name="Vidigal B."/>
            <person name="Abernathy B."/>
            <person name="Chu Y."/>
            <person name="Niederhuth C.E."/>
            <person name="Umale P."/>
            <person name="Araujo A.C."/>
            <person name="Kozik A."/>
            <person name="Kim K.D."/>
            <person name="Burow M.D."/>
            <person name="Varshney R.K."/>
            <person name="Wang X."/>
            <person name="Zhang X."/>
            <person name="Barkley N."/>
            <person name="Guimaraes P.M."/>
            <person name="Isobe S."/>
            <person name="Guo B."/>
            <person name="Liao B."/>
            <person name="Stalker H.T."/>
            <person name="Schmitz R.J."/>
            <person name="Scheffler B.E."/>
            <person name="Leal-Bertioli S.C."/>
            <person name="Xun X."/>
            <person name="Jackson S.A."/>
            <person name="Michelmore R."/>
            <person name="Ozias-Akins P."/>
        </authorList>
    </citation>
    <scope>NUCLEOTIDE SEQUENCE [LARGE SCALE GENOMIC DNA]</scope>
    <source>
        <strain evidence="15">cv. V14167</strain>
    </source>
</reference>
<dbReference type="InterPro" id="IPR017972">
    <property type="entry name" value="Cyt_P450_CS"/>
</dbReference>
<evidence type="ECO:0000256" key="11">
    <source>
        <dbReference type="ARBA" id="ARBA00023136"/>
    </source>
</evidence>
<evidence type="ECO:0000256" key="9">
    <source>
        <dbReference type="ARBA" id="ARBA00023004"/>
    </source>
</evidence>
<accession>A0A6P4DJU6</accession>
<comment type="subcellular location">
    <subcellularLocation>
        <location evidence="2">Membrane</location>
        <topology evidence="2">Single-pass membrane protein</topology>
    </subcellularLocation>
</comment>
<dbReference type="FunFam" id="1.10.630.10:FF:000019">
    <property type="entry name" value="Cytochrome P450 family protein"/>
    <property type="match status" value="1"/>
</dbReference>
<evidence type="ECO:0000256" key="5">
    <source>
        <dbReference type="ARBA" id="ARBA00022692"/>
    </source>
</evidence>
<keyword evidence="6 12" id="KW-0479">Metal-binding</keyword>
<dbReference type="Gene3D" id="1.10.630.10">
    <property type="entry name" value="Cytochrome P450"/>
    <property type="match status" value="1"/>
</dbReference>
<keyword evidence="15" id="KW-1185">Reference proteome</keyword>
<feature type="transmembrane region" description="Helical" evidence="14">
    <location>
        <begin position="6"/>
        <end position="29"/>
    </location>
</feature>
<dbReference type="Pfam" id="PF00067">
    <property type="entry name" value="p450"/>
    <property type="match status" value="1"/>
</dbReference>
<evidence type="ECO:0000256" key="13">
    <source>
        <dbReference type="RuleBase" id="RU000461"/>
    </source>
</evidence>
<dbReference type="InterPro" id="IPR036396">
    <property type="entry name" value="Cyt_P450_sf"/>
</dbReference>
<keyword evidence="5 14" id="KW-0812">Transmembrane</keyword>
<dbReference type="GO" id="GO:0005506">
    <property type="term" value="F:iron ion binding"/>
    <property type="evidence" value="ECO:0007669"/>
    <property type="project" value="InterPro"/>
</dbReference>
<keyword evidence="10 13" id="KW-0503">Monooxygenase</keyword>
<comment type="similarity">
    <text evidence="3 13">Belongs to the cytochrome P450 family.</text>
</comment>
<dbReference type="PANTHER" id="PTHR47944:SF17">
    <property type="entry name" value="3,9-DIHYDROXYPTEROCARPAN 6A-MONOOXYGENASE"/>
    <property type="match status" value="1"/>
</dbReference>
<dbReference type="KEGG" id="adu:107492914"/>
<keyword evidence="4 12" id="KW-0349">Heme</keyword>
<proteinExistence type="inferred from homology"/>
<name>A0A6P4DJU6_ARADU</name>
<evidence type="ECO:0000256" key="10">
    <source>
        <dbReference type="ARBA" id="ARBA00023033"/>
    </source>
</evidence>
<dbReference type="InterPro" id="IPR002401">
    <property type="entry name" value="Cyt_P450_E_grp-I"/>
</dbReference>
<dbReference type="PANTHER" id="PTHR47944">
    <property type="entry name" value="CYTOCHROME P450 98A9"/>
    <property type="match status" value="1"/>
</dbReference>
<dbReference type="PROSITE" id="PS00086">
    <property type="entry name" value="CYTOCHROME_P450"/>
    <property type="match status" value="1"/>
</dbReference>
<dbReference type="GeneID" id="107492914"/>
<organism evidence="15 16">
    <name type="scientific">Arachis duranensis</name>
    <name type="common">Wild peanut</name>
    <dbReference type="NCBI Taxonomy" id="130453"/>
    <lineage>
        <taxon>Eukaryota</taxon>
        <taxon>Viridiplantae</taxon>
        <taxon>Streptophyta</taxon>
        <taxon>Embryophyta</taxon>
        <taxon>Tracheophyta</taxon>
        <taxon>Spermatophyta</taxon>
        <taxon>Magnoliopsida</taxon>
        <taxon>eudicotyledons</taxon>
        <taxon>Gunneridae</taxon>
        <taxon>Pentapetalae</taxon>
        <taxon>rosids</taxon>
        <taxon>fabids</taxon>
        <taxon>Fabales</taxon>
        <taxon>Fabaceae</taxon>
        <taxon>Papilionoideae</taxon>
        <taxon>50 kb inversion clade</taxon>
        <taxon>dalbergioids sensu lato</taxon>
        <taxon>Dalbergieae</taxon>
        <taxon>Pterocarpus clade</taxon>
        <taxon>Arachis</taxon>
    </lineage>
</organism>
<dbReference type="GO" id="GO:0016705">
    <property type="term" value="F:oxidoreductase activity, acting on paired donors, with incorporation or reduction of molecular oxygen"/>
    <property type="evidence" value="ECO:0007669"/>
    <property type="project" value="InterPro"/>
</dbReference>
<evidence type="ECO:0000256" key="2">
    <source>
        <dbReference type="ARBA" id="ARBA00004167"/>
    </source>
</evidence>
<dbReference type="SUPFAM" id="SSF48264">
    <property type="entry name" value="Cytochrome P450"/>
    <property type="match status" value="1"/>
</dbReference>
<reference evidence="16" key="2">
    <citation type="submission" date="2025-08" db="UniProtKB">
        <authorList>
            <consortium name="RefSeq"/>
        </authorList>
    </citation>
    <scope>IDENTIFICATION</scope>
    <source>
        <tissue evidence="16">Whole plant</tissue>
    </source>
</reference>
<dbReference type="InterPro" id="IPR001128">
    <property type="entry name" value="Cyt_P450"/>
</dbReference>
<protein>
    <submittedName>
        <fullName evidence="16">3,9-dihydroxypterocarpan 6A-monooxygenase</fullName>
    </submittedName>
</protein>
<dbReference type="Proteomes" id="UP000515211">
    <property type="component" value="Chromosome 6"/>
</dbReference>
<dbReference type="GO" id="GO:0004497">
    <property type="term" value="F:monooxygenase activity"/>
    <property type="evidence" value="ECO:0007669"/>
    <property type="project" value="UniProtKB-KW"/>
</dbReference>
<dbReference type="CDD" id="cd20655">
    <property type="entry name" value="CYP93"/>
    <property type="match status" value="1"/>
</dbReference>